<dbReference type="AlphaFoldDB" id="A0A3G6J605"/>
<dbReference type="KEGG" id="ccho:CCHOA_05625"/>
<feature type="region of interest" description="Disordered" evidence="1">
    <location>
        <begin position="54"/>
        <end position="91"/>
    </location>
</feature>
<proteinExistence type="predicted"/>
<keyword evidence="3" id="KW-1185">Reference proteome</keyword>
<reference evidence="2 3" key="1">
    <citation type="submission" date="2018-11" db="EMBL/GenBank/DDBJ databases">
        <authorList>
            <person name="Kleinhagauer T."/>
            <person name="Glaeser S.P."/>
            <person name="Spergser J."/>
            <person name="Ruckert C."/>
            <person name="Kaempfer P."/>
            <person name="Busse H.-J."/>
        </authorList>
    </citation>
    <scope>NUCLEOTIDE SEQUENCE [LARGE SCALE GENOMIC DNA]</scope>
    <source>
        <strain evidence="2 3">200CH</strain>
    </source>
</reference>
<evidence type="ECO:0000256" key="1">
    <source>
        <dbReference type="SAM" id="MobiDB-lite"/>
    </source>
</evidence>
<name>A0A3G6J605_9CORY</name>
<evidence type="ECO:0000313" key="2">
    <source>
        <dbReference type="EMBL" id="AZA13525.1"/>
    </source>
</evidence>
<accession>A0A3G6J605</accession>
<sequence length="91" mass="10033">MPRPITVRRTLRDIASASGITVVGGLFHAHSGITLATQQTQFDIALHRLWPHHRQSTPVGNDVIGAPSTASMQQHSQTKLKHVHPPDRQPH</sequence>
<feature type="compositionally biased region" description="Polar residues" evidence="1">
    <location>
        <begin position="68"/>
        <end position="77"/>
    </location>
</feature>
<evidence type="ECO:0000313" key="3">
    <source>
        <dbReference type="Proteomes" id="UP000269019"/>
    </source>
</evidence>
<organism evidence="2 3">
    <name type="scientific">Corynebacterium choanae</name>
    <dbReference type="NCBI Taxonomy" id="1862358"/>
    <lineage>
        <taxon>Bacteria</taxon>
        <taxon>Bacillati</taxon>
        <taxon>Actinomycetota</taxon>
        <taxon>Actinomycetes</taxon>
        <taxon>Mycobacteriales</taxon>
        <taxon>Corynebacteriaceae</taxon>
        <taxon>Corynebacterium</taxon>
    </lineage>
</organism>
<dbReference type="Proteomes" id="UP000269019">
    <property type="component" value="Chromosome"/>
</dbReference>
<protein>
    <submittedName>
        <fullName evidence="2">Uncharacterized protein</fullName>
    </submittedName>
</protein>
<gene>
    <name evidence="2" type="ORF">CCHOA_05625</name>
</gene>
<dbReference type="EMBL" id="CP033896">
    <property type="protein sequence ID" value="AZA13525.1"/>
    <property type="molecule type" value="Genomic_DNA"/>
</dbReference>